<dbReference type="PANTHER" id="PTHR47129:SF1">
    <property type="entry name" value="NMRA-LIKE DOMAIN-CONTAINING PROTEIN"/>
    <property type="match status" value="1"/>
</dbReference>
<proteinExistence type="predicted"/>
<dbReference type="RefSeq" id="XP_033399360.1">
    <property type="nucleotide sequence ID" value="XM_033540152.1"/>
</dbReference>
<evidence type="ECO:0000313" key="2">
    <source>
        <dbReference type="EMBL" id="KAF2143648.1"/>
    </source>
</evidence>
<protein>
    <recommendedName>
        <fullName evidence="1">NmrA-like domain-containing protein</fullName>
    </recommendedName>
</protein>
<dbReference type="OrthoDB" id="419598at2759"/>
<dbReference type="InterPro" id="IPR036291">
    <property type="entry name" value="NAD(P)-bd_dom_sf"/>
</dbReference>
<gene>
    <name evidence="2" type="ORF">K452DRAFT_285681</name>
</gene>
<feature type="domain" description="NmrA-like" evidence="1">
    <location>
        <begin position="3"/>
        <end position="260"/>
    </location>
</feature>
<dbReference type="Gene3D" id="3.90.25.10">
    <property type="entry name" value="UDP-galactose 4-epimerase, domain 1"/>
    <property type="match status" value="1"/>
</dbReference>
<name>A0A6A6BJ56_9PEZI</name>
<keyword evidence="3" id="KW-1185">Reference proteome</keyword>
<dbReference type="Pfam" id="PF05368">
    <property type="entry name" value="NmrA"/>
    <property type="match status" value="1"/>
</dbReference>
<dbReference type="InterPro" id="IPR052718">
    <property type="entry name" value="NmrA-type_oxidoreductase"/>
</dbReference>
<dbReference type="Gene3D" id="3.40.50.720">
    <property type="entry name" value="NAD(P)-binding Rossmann-like Domain"/>
    <property type="match status" value="1"/>
</dbReference>
<sequence length="316" mass="34288">MANDKIAIFPAAGGLGGSTYNHLLNIVKPEEVILIARYASKIPQKFRDAGLVAREADYDKPETLAHAFDGASCLNLISYASIEHEHRSKVHKDAIDAARRSGVKHIIYSSLAFGGDCEPQSAAHVMQAHLDTEKYLASIAAEDKTFTYTAVRQGLYSESFPIYTAFFDLKNPSDEITVPYDGSGPGIAWAKRDELGEATARLISQYRSSLATFEYVNKTILLSGPRVWSYQESVDVLSKAAGKKVTVKPITVEKFASLPQVTGGSDYGAGESAKFWASAFEGVKNGETAVASPLLAKLLGREPEPFEKTVQEMAKA</sequence>
<dbReference type="InterPro" id="IPR008030">
    <property type="entry name" value="NmrA-like"/>
</dbReference>
<reference evidence="2" key="1">
    <citation type="journal article" date="2020" name="Stud. Mycol.">
        <title>101 Dothideomycetes genomes: a test case for predicting lifestyles and emergence of pathogens.</title>
        <authorList>
            <person name="Haridas S."/>
            <person name="Albert R."/>
            <person name="Binder M."/>
            <person name="Bloem J."/>
            <person name="Labutti K."/>
            <person name="Salamov A."/>
            <person name="Andreopoulos B."/>
            <person name="Baker S."/>
            <person name="Barry K."/>
            <person name="Bills G."/>
            <person name="Bluhm B."/>
            <person name="Cannon C."/>
            <person name="Castanera R."/>
            <person name="Culley D."/>
            <person name="Daum C."/>
            <person name="Ezra D."/>
            <person name="Gonzalez J."/>
            <person name="Henrissat B."/>
            <person name="Kuo A."/>
            <person name="Liang C."/>
            <person name="Lipzen A."/>
            <person name="Lutzoni F."/>
            <person name="Magnuson J."/>
            <person name="Mondo S."/>
            <person name="Nolan M."/>
            <person name="Ohm R."/>
            <person name="Pangilinan J."/>
            <person name="Park H.-J."/>
            <person name="Ramirez L."/>
            <person name="Alfaro M."/>
            <person name="Sun H."/>
            <person name="Tritt A."/>
            <person name="Yoshinaga Y."/>
            <person name="Zwiers L.-H."/>
            <person name="Turgeon B."/>
            <person name="Goodwin S."/>
            <person name="Spatafora J."/>
            <person name="Crous P."/>
            <person name="Grigoriev I."/>
        </authorList>
    </citation>
    <scope>NUCLEOTIDE SEQUENCE</scope>
    <source>
        <strain evidence="2">CBS 121167</strain>
    </source>
</reference>
<accession>A0A6A6BJ56</accession>
<dbReference type="PANTHER" id="PTHR47129">
    <property type="entry name" value="QUINONE OXIDOREDUCTASE 2"/>
    <property type="match status" value="1"/>
</dbReference>
<evidence type="ECO:0000313" key="3">
    <source>
        <dbReference type="Proteomes" id="UP000799438"/>
    </source>
</evidence>
<dbReference type="EMBL" id="ML995481">
    <property type="protein sequence ID" value="KAF2143648.1"/>
    <property type="molecule type" value="Genomic_DNA"/>
</dbReference>
<organism evidence="2 3">
    <name type="scientific">Aplosporella prunicola CBS 121167</name>
    <dbReference type="NCBI Taxonomy" id="1176127"/>
    <lineage>
        <taxon>Eukaryota</taxon>
        <taxon>Fungi</taxon>
        <taxon>Dikarya</taxon>
        <taxon>Ascomycota</taxon>
        <taxon>Pezizomycotina</taxon>
        <taxon>Dothideomycetes</taxon>
        <taxon>Dothideomycetes incertae sedis</taxon>
        <taxon>Botryosphaeriales</taxon>
        <taxon>Aplosporellaceae</taxon>
        <taxon>Aplosporella</taxon>
    </lineage>
</organism>
<evidence type="ECO:0000259" key="1">
    <source>
        <dbReference type="Pfam" id="PF05368"/>
    </source>
</evidence>
<dbReference type="SUPFAM" id="SSF51735">
    <property type="entry name" value="NAD(P)-binding Rossmann-fold domains"/>
    <property type="match status" value="1"/>
</dbReference>
<dbReference type="Proteomes" id="UP000799438">
    <property type="component" value="Unassembled WGS sequence"/>
</dbReference>
<dbReference type="GeneID" id="54297648"/>
<dbReference type="AlphaFoldDB" id="A0A6A6BJ56"/>